<dbReference type="Proteomes" id="UP000662888">
    <property type="component" value="Chromosome"/>
</dbReference>
<keyword evidence="1" id="KW-0597">Phosphoprotein</keyword>
<gene>
    <name evidence="3" type="ORF">IV454_25780</name>
</gene>
<dbReference type="Gene3D" id="3.40.50.2300">
    <property type="match status" value="1"/>
</dbReference>
<accession>A0AA49A6X5</accession>
<reference evidence="3 4" key="1">
    <citation type="submission" date="2020-11" db="EMBL/GenBank/DDBJ databases">
        <authorList>
            <person name="Sun Q."/>
        </authorList>
    </citation>
    <scope>NUCLEOTIDE SEQUENCE [LARGE SCALE GENOMIC DNA]</scope>
    <source>
        <strain evidence="3 4">P8398</strain>
    </source>
</reference>
<protein>
    <submittedName>
        <fullName evidence="3">Response regulator</fullName>
    </submittedName>
</protein>
<feature type="domain" description="Response regulatory" evidence="2">
    <location>
        <begin position="1"/>
        <end position="73"/>
    </location>
</feature>
<dbReference type="RefSeq" id="WP_206088486.1">
    <property type="nucleotide sequence ID" value="NZ_CP065053.1"/>
</dbReference>
<dbReference type="EMBL" id="CP065053">
    <property type="protein sequence ID" value="QPI48873.1"/>
    <property type="molecule type" value="Genomic_DNA"/>
</dbReference>
<evidence type="ECO:0000313" key="3">
    <source>
        <dbReference type="EMBL" id="QPI48873.1"/>
    </source>
</evidence>
<dbReference type="Pfam" id="PF00072">
    <property type="entry name" value="Response_reg"/>
    <property type="match status" value="1"/>
</dbReference>
<sequence length="85" mass="9056">MDSLLDVMMAGRDGLDLARALRPHPGTRHVPIIFATAEVDDANRLRGLEPGAVDYVVDCAYRPVNPIMGFAMKGATGGVRGPEHG</sequence>
<dbReference type="PROSITE" id="PS50110">
    <property type="entry name" value="RESPONSE_REGULATORY"/>
    <property type="match status" value="1"/>
</dbReference>
<evidence type="ECO:0000256" key="1">
    <source>
        <dbReference type="PROSITE-ProRule" id="PRU00169"/>
    </source>
</evidence>
<dbReference type="SUPFAM" id="SSF52172">
    <property type="entry name" value="CheY-like"/>
    <property type="match status" value="1"/>
</dbReference>
<evidence type="ECO:0000313" key="4">
    <source>
        <dbReference type="Proteomes" id="UP000662888"/>
    </source>
</evidence>
<keyword evidence="4" id="KW-1185">Reference proteome</keyword>
<evidence type="ECO:0000259" key="2">
    <source>
        <dbReference type="PROSITE" id="PS50110"/>
    </source>
</evidence>
<dbReference type="InterPro" id="IPR001789">
    <property type="entry name" value="Sig_transdc_resp-reg_receiver"/>
</dbReference>
<feature type="modified residue" description="4-aspartylphosphate" evidence="1">
    <location>
        <position position="6"/>
    </location>
</feature>
<organism evidence="3 4">
    <name type="scientific">Massilia antarctica</name>
    <dbReference type="NCBI Taxonomy" id="2765360"/>
    <lineage>
        <taxon>Bacteria</taxon>
        <taxon>Pseudomonadati</taxon>
        <taxon>Pseudomonadota</taxon>
        <taxon>Betaproteobacteria</taxon>
        <taxon>Burkholderiales</taxon>
        <taxon>Oxalobacteraceae</taxon>
        <taxon>Telluria group</taxon>
        <taxon>Massilia</taxon>
    </lineage>
</organism>
<name>A0AA49A6X5_9BURK</name>
<dbReference type="InterPro" id="IPR011006">
    <property type="entry name" value="CheY-like_superfamily"/>
</dbReference>
<proteinExistence type="predicted"/>